<dbReference type="AlphaFoldDB" id="A0A965ZGV7"/>
<keyword evidence="1" id="KW-1133">Transmembrane helix</keyword>
<proteinExistence type="predicted"/>
<evidence type="ECO:0000256" key="1">
    <source>
        <dbReference type="SAM" id="Phobius"/>
    </source>
</evidence>
<protein>
    <submittedName>
        <fullName evidence="2">Uncharacterized protein</fullName>
    </submittedName>
</protein>
<sequence>MALKFLKQRWQKVLFIVILVFAVVILVLAMLVNRYWSPILSDKLKSTVAQSTDSLYEVNFDDAQLHVLQGKIVIHNITLKPDTAVYNRLKSAHLAPNNLYELHVKKLVLNHIHPFRLYYSHKLDLGEVILSAPMLRVSYQLNHAKDTVVKDRRTLYQQISKSLKMIHIGTVMLNDVKLRYEDHKGAKVAVSELKDLNLSATDLLIDSATQFDKSRFLYCREMAAELNNYSGKSANGLYSYKAELIKFSTRTAQLNAYNCSLIATYGPNEFFEKTYRDRFVSHLDSLQLNNFDFEIYNKYHTIRGSNLILKDGNINIFGNPRTDSAKLTEDKIGSFPNEAIHRIPNLKIDTISLNHINLKYEEFNKKTKRAGFITFNHINGHVYNATNDSASLLKNNMCRINLHSMFMNKGNLDIRFSFNLTDKLRSYSYKGNMGPINMQAINPAAVPLGSVLIKSGQLNGLTFDIHGNSEAATGNVTLLYNNLKIKLLKADTVQQKMKRMTIASFFANSFIIKHNNPDVAGEQPRTISVNYKRPANFPFFKTVWKTMYSGIKPSFFDEKLQQDMKNRLDEHQKDKLIHQQKKQQRIETRERKRRIKAAYEAQKARNQNI</sequence>
<dbReference type="RefSeq" id="WP_166586437.1">
    <property type="nucleotide sequence ID" value="NZ_WWEO01000043.1"/>
</dbReference>
<organism evidence="2 3">
    <name type="scientific">Mucilaginibacter agri</name>
    <dbReference type="NCBI Taxonomy" id="2695265"/>
    <lineage>
        <taxon>Bacteria</taxon>
        <taxon>Pseudomonadati</taxon>
        <taxon>Bacteroidota</taxon>
        <taxon>Sphingobacteriia</taxon>
        <taxon>Sphingobacteriales</taxon>
        <taxon>Sphingobacteriaceae</taxon>
        <taxon>Mucilaginibacter</taxon>
    </lineage>
</organism>
<reference evidence="2" key="2">
    <citation type="submission" date="2020-10" db="EMBL/GenBank/DDBJ databases">
        <title>Mucilaginibacter sp. nov., isolated from soil.</title>
        <authorList>
            <person name="Jeon C.O."/>
        </authorList>
    </citation>
    <scope>NUCLEOTIDE SEQUENCE</scope>
    <source>
        <strain evidence="2">R11</strain>
    </source>
</reference>
<keyword evidence="1" id="KW-0812">Transmembrane</keyword>
<comment type="caution">
    <text evidence="2">The sequence shown here is derived from an EMBL/GenBank/DDBJ whole genome shotgun (WGS) entry which is preliminary data.</text>
</comment>
<feature type="transmembrane region" description="Helical" evidence="1">
    <location>
        <begin position="12"/>
        <end position="36"/>
    </location>
</feature>
<keyword evidence="3" id="KW-1185">Reference proteome</keyword>
<accession>A0A965ZGV7</accession>
<evidence type="ECO:0000313" key="3">
    <source>
        <dbReference type="Proteomes" id="UP000638732"/>
    </source>
</evidence>
<keyword evidence="1" id="KW-0472">Membrane</keyword>
<evidence type="ECO:0000313" key="2">
    <source>
        <dbReference type="EMBL" id="NCD70460.1"/>
    </source>
</evidence>
<gene>
    <name evidence="2" type="ORF">GSY63_13915</name>
</gene>
<reference evidence="2" key="1">
    <citation type="submission" date="2020-01" db="EMBL/GenBank/DDBJ databases">
        <authorList>
            <person name="Seo Y.L."/>
        </authorList>
    </citation>
    <scope>NUCLEOTIDE SEQUENCE</scope>
    <source>
        <strain evidence="2">R11</strain>
    </source>
</reference>
<name>A0A965ZGV7_9SPHI</name>
<dbReference type="EMBL" id="WWEO01000043">
    <property type="protein sequence ID" value="NCD70460.1"/>
    <property type="molecule type" value="Genomic_DNA"/>
</dbReference>
<dbReference type="Proteomes" id="UP000638732">
    <property type="component" value="Unassembled WGS sequence"/>
</dbReference>